<name>A0ABR9YHG3_9PROT</name>
<evidence type="ECO:0000313" key="3">
    <source>
        <dbReference type="EMBL" id="MBF0877953.1"/>
    </source>
</evidence>
<feature type="transmembrane region" description="Helical" evidence="1">
    <location>
        <begin position="87"/>
        <end position="109"/>
    </location>
</feature>
<dbReference type="Pfam" id="PF01757">
    <property type="entry name" value="Acyl_transf_3"/>
    <property type="match status" value="1"/>
</dbReference>
<dbReference type="InterPro" id="IPR002656">
    <property type="entry name" value="Acyl_transf_3_dom"/>
</dbReference>
<proteinExistence type="predicted"/>
<feature type="transmembrane region" description="Helical" evidence="1">
    <location>
        <begin position="268"/>
        <end position="292"/>
    </location>
</feature>
<keyword evidence="1" id="KW-0812">Transmembrane</keyword>
<sequence>MKRHYFPLIDVLRGFAAISVVVYHIINHFKWNSYPISGPLVWFRIGWMGVDLFFVISGFVIAISTMRTYDGSLNYLQFCKSFIRHRFARIVPLYYLTCFIFIIFVEPAILFSGDLYHLLGTHLFFIHNWFVSDQGAINGVNWSLGAEMQFYFLMMLVAPWLARAPWWLITMLSIAVSWGWRAVVFHYSTANGAPNVFHEFVYTTQMPGMLDEFGMGIIAAKFVMSDVGKKLMENRFFSYVFLPIFTIGSVLITKHVYWKEADYWQCAPMVICFHTFLAITCMLVVLLFCCLGRSQALCKALRPLAYLGTISYGIYLWHLSVILSLHRLDWLTGQRCIWIVLVASIILATLSWHFFEKPIYQRFTRKSPSQGTGS</sequence>
<feature type="transmembrane region" description="Helical" evidence="1">
    <location>
        <begin position="236"/>
        <end position="256"/>
    </location>
</feature>
<comment type="caution">
    <text evidence="3">The sequence shown here is derived from an EMBL/GenBank/DDBJ whole genome shotgun (WGS) entry which is preliminary data.</text>
</comment>
<dbReference type="RefSeq" id="WP_194256230.1">
    <property type="nucleotide sequence ID" value="NZ_JABCQO010000026.1"/>
</dbReference>
<dbReference type="PANTHER" id="PTHR23028:SF131">
    <property type="entry name" value="BLR2367 PROTEIN"/>
    <property type="match status" value="1"/>
</dbReference>
<dbReference type="Proteomes" id="UP000630952">
    <property type="component" value="Unassembled WGS sequence"/>
</dbReference>
<feature type="domain" description="Acyltransferase 3" evidence="2">
    <location>
        <begin position="9"/>
        <end position="350"/>
    </location>
</feature>
<reference evidence="3 4" key="2">
    <citation type="submission" date="2020-11" db="EMBL/GenBank/DDBJ databases">
        <title>Description of novel Gluconobacter species.</title>
        <authorList>
            <person name="Cleenwerck I."/>
            <person name="Cnockaert M."/>
            <person name="Borremans W."/>
            <person name="Wieme A.D."/>
            <person name="De Vuyst L."/>
            <person name="Vandamme P."/>
        </authorList>
    </citation>
    <scope>NUCLEOTIDE SEQUENCE [LARGE SCALE GENOMIC DNA]</scope>
    <source>
        <strain evidence="3 4">LMG 27748</strain>
    </source>
</reference>
<keyword evidence="4" id="KW-1185">Reference proteome</keyword>
<keyword evidence="1" id="KW-0472">Membrane</keyword>
<evidence type="ECO:0000256" key="1">
    <source>
        <dbReference type="SAM" id="Phobius"/>
    </source>
</evidence>
<protein>
    <submittedName>
        <fullName evidence="3">Acyltransferase</fullName>
    </submittedName>
</protein>
<organism evidence="3 4">
    <name type="scientific">Gluconobacter cerevisiae</name>
    <dbReference type="NCBI Taxonomy" id="1379734"/>
    <lineage>
        <taxon>Bacteria</taxon>
        <taxon>Pseudomonadati</taxon>
        <taxon>Pseudomonadota</taxon>
        <taxon>Alphaproteobacteria</taxon>
        <taxon>Acetobacterales</taxon>
        <taxon>Acetobacteraceae</taxon>
        <taxon>Gluconobacter</taxon>
    </lineage>
</organism>
<feature type="transmembrane region" description="Helical" evidence="1">
    <location>
        <begin position="337"/>
        <end position="355"/>
    </location>
</feature>
<feature type="transmembrane region" description="Helical" evidence="1">
    <location>
        <begin position="152"/>
        <end position="180"/>
    </location>
</feature>
<gene>
    <name evidence="3" type="ORF">HKD21_14075</name>
</gene>
<feature type="transmembrane region" description="Helical" evidence="1">
    <location>
        <begin position="304"/>
        <end position="325"/>
    </location>
</feature>
<feature type="transmembrane region" description="Helical" evidence="1">
    <location>
        <begin position="7"/>
        <end position="26"/>
    </location>
</feature>
<dbReference type="GO" id="GO:0016746">
    <property type="term" value="F:acyltransferase activity"/>
    <property type="evidence" value="ECO:0007669"/>
    <property type="project" value="UniProtKB-KW"/>
</dbReference>
<dbReference type="EMBL" id="JABCQO010000026">
    <property type="protein sequence ID" value="MBF0877953.1"/>
    <property type="molecule type" value="Genomic_DNA"/>
</dbReference>
<keyword evidence="3" id="KW-0012">Acyltransferase</keyword>
<reference evidence="4" key="1">
    <citation type="submission" date="2020-04" db="EMBL/GenBank/DDBJ databases">
        <title>Description of novel Gluconacetobacter.</title>
        <authorList>
            <person name="Sombolestani A."/>
        </authorList>
    </citation>
    <scope>NUCLEOTIDE SEQUENCE [LARGE SCALE GENOMIC DNA]</scope>
    <source>
        <strain evidence="4">LMG 27748</strain>
    </source>
</reference>
<dbReference type="InterPro" id="IPR050879">
    <property type="entry name" value="Acyltransferase_3"/>
</dbReference>
<accession>A0ABR9YHG3</accession>
<dbReference type="PANTHER" id="PTHR23028">
    <property type="entry name" value="ACETYLTRANSFERASE"/>
    <property type="match status" value="1"/>
</dbReference>
<evidence type="ECO:0000313" key="4">
    <source>
        <dbReference type="Proteomes" id="UP000630952"/>
    </source>
</evidence>
<keyword evidence="3" id="KW-0808">Transferase</keyword>
<keyword evidence="1" id="KW-1133">Transmembrane helix</keyword>
<feature type="transmembrane region" description="Helical" evidence="1">
    <location>
        <begin position="46"/>
        <end position="66"/>
    </location>
</feature>
<evidence type="ECO:0000259" key="2">
    <source>
        <dbReference type="Pfam" id="PF01757"/>
    </source>
</evidence>